<proteinExistence type="predicted"/>
<evidence type="ECO:0000313" key="1">
    <source>
        <dbReference type="EMBL" id="KAJ3478056.1"/>
    </source>
</evidence>
<protein>
    <submittedName>
        <fullName evidence="1">Uncharacterized protein</fullName>
    </submittedName>
</protein>
<name>A0ACC1QKL4_9HYPO</name>
<reference evidence="1" key="1">
    <citation type="submission" date="2022-07" db="EMBL/GenBank/DDBJ databases">
        <title>Genome Sequence of Lecanicillium saksenae.</title>
        <authorList>
            <person name="Buettner E."/>
        </authorList>
    </citation>
    <scope>NUCLEOTIDE SEQUENCE</scope>
    <source>
        <strain evidence="1">VT-O1</strain>
    </source>
</reference>
<organism evidence="1 2">
    <name type="scientific">Lecanicillium saksenae</name>
    <dbReference type="NCBI Taxonomy" id="468837"/>
    <lineage>
        <taxon>Eukaryota</taxon>
        <taxon>Fungi</taxon>
        <taxon>Dikarya</taxon>
        <taxon>Ascomycota</taxon>
        <taxon>Pezizomycotina</taxon>
        <taxon>Sordariomycetes</taxon>
        <taxon>Hypocreomycetidae</taxon>
        <taxon>Hypocreales</taxon>
        <taxon>Cordycipitaceae</taxon>
        <taxon>Lecanicillium</taxon>
    </lineage>
</organism>
<sequence>MKEKKTEWTTENELAFETPLPASMIYHPIFVCPVSKEQTTETNPPMLLPCGHVICNDSLKNIAKGSRCKCPYCPTEGHIKDAIRITL</sequence>
<evidence type="ECO:0000313" key="2">
    <source>
        <dbReference type="Proteomes" id="UP001148737"/>
    </source>
</evidence>
<dbReference type="EMBL" id="JANAKD010001584">
    <property type="protein sequence ID" value="KAJ3478056.1"/>
    <property type="molecule type" value="Genomic_DNA"/>
</dbReference>
<gene>
    <name evidence="1" type="ORF">NLG97_g8676</name>
</gene>
<comment type="caution">
    <text evidence="1">The sequence shown here is derived from an EMBL/GenBank/DDBJ whole genome shotgun (WGS) entry which is preliminary data.</text>
</comment>
<keyword evidence="2" id="KW-1185">Reference proteome</keyword>
<dbReference type="Proteomes" id="UP001148737">
    <property type="component" value="Unassembled WGS sequence"/>
</dbReference>
<accession>A0ACC1QKL4</accession>